<sequence length="330" mass="35364">MPGVTSVSWIPSELIRGPMRVPFDLGLTHYDEPPPDHLDDLAALRRAGRFRMVNRVVAEAEVEDGRVTGARVLPETGGVIGLTNLLGGSVRFPAIAMPDLRTVTVADDGSHVVVRQTAGGRAPLPAPRLVNGRPRLVAPLIWTTLELELRADGSAAHRVVGASAFPRHWVYDGEGRLTEKVATTDSAAWMHTMEETQTPWHGTDAAALTTPAETELERRLSRDVMRSKPEVLRLAAGDVLFEQGDSGTQVALLLDGVVEVLHDGELLTDIGPGAVLGERALLEGVRTATVRARTPVTVAVVEGSTVAREDLEVLVLGHRREEGEAEDAAG</sequence>
<reference evidence="2 3" key="2">
    <citation type="journal article" date="2015" name="Stand. Genomic Sci.">
        <title>Draft genome sequence of Cellulomonas carbonis T26(T) and comparative analysis of six Cellulomonas genomes.</title>
        <authorList>
            <person name="Zhuang W."/>
            <person name="Zhang S."/>
            <person name="Xia X."/>
            <person name="Wang G."/>
        </authorList>
    </citation>
    <scope>NUCLEOTIDE SEQUENCE [LARGE SCALE GENOMIC DNA]</scope>
    <source>
        <strain evidence="2 3">T26</strain>
    </source>
</reference>
<dbReference type="AlphaFoldDB" id="A0A0A0BNF6"/>
<feature type="domain" description="Cyclic nucleotide-binding" evidence="1">
    <location>
        <begin position="212"/>
        <end position="308"/>
    </location>
</feature>
<comment type="caution">
    <text evidence="2">The sequence shown here is derived from an EMBL/GenBank/DDBJ whole genome shotgun (WGS) entry which is preliminary data.</text>
</comment>
<dbReference type="Proteomes" id="UP000029839">
    <property type="component" value="Unassembled WGS sequence"/>
</dbReference>
<dbReference type="Pfam" id="PF00027">
    <property type="entry name" value="cNMP_binding"/>
    <property type="match status" value="1"/>
</dbReference>
<accession>A0A0A0BNF6</accession>
<proteinExistence type="predicted"/>
<protein>
    <submittedName>
        <fullName evidence="2">Cyclic nucleotide-binding protein</fullName>
    </submittedName>
</protein>
<dbReference type="InterPro" id="IPR018490">
    <property type="entry name" value="cNMP-bd_dom_sf"/>
</dbReference>
<gene>
    <name evidence="2" type="ORF">N868_17090</name>
</gene>
<keyword evidence="3" id="KW-1185">Reference proteome</keyword>
<evidence type="ECO:0000313" key="3">
    <source>
        <dbReference type="Proteomes" id="UP000029839"/>
    </source>
</evidence>
<dbReference type="Gene3D" id="2.60.120.10">
    <property type="entry name" value="Jelly Rolls"/>
    <property type="match status" value="1"/>
</dbReference>
<dbReference type="EMBL" id="AXCY01000066">
    <property type="protein sequence ID" value="KGM10033.1"/>
    <property type="molecule type" value="Genomic_DNA"/>
</dbReference>
<evidence type="ECO:0000313" key="2">
    <source>
        <dbReference type="EMBL" id="KGM10033.1"/>
    </source>
</evidence>
<dbReference type="OrthoDB" id="41390at2"/>
<dbReference type="InterPro" id="IPR014710">
    <property type="entry name" value="RmlC-like_jellyroll"/>
</dbReference>
<name>A0A0A0BNF6_9CELL</name>
<organism evidence="2 3">
    <name type="scientific">Cellulomonas carbonis T26</name>
    <dbReference type="NCBI Taxonomy" id="947969"/>
    <lineage>
        <taxon>Bacteria</taxon>
        <taxon>Bacillati</taxon>
        <taxon>Actinomycetota</taxon>
        <taxon>Actinomycetes</taxon>
        <taxon>Micrococcales</taxon>
        <taxon>Cellulomonadaceae</taxon>
        <taxon>Cellulomonas</taxon>
    </lineage>
</organism>
<dbReference type="CDD" id="cd00038">
    <property type="entry name" value="CAP_ED"/>
    <property type="match status" value="1"/>
</dbReference>
<dbReference type="SMART" id="SM00100">
    <property type="entry name" value="cNMP"/>
    <property type="match status" value="1"/>
</dbReference>
<evidence type="ECO:0000259" key="1">
    <source>
        <dbReference type="PROSITE" id="PS50042"/>
    </source>
</evidence>
<dbReference type="RefSeq" id="WP_043607724.1">
    <property type="nucleotide sequence ID" value="NZ_AXCY01000066.1"/>
</dbReference>
<dbReference type="InterPro" id="IPR000595">
    <property type="entry name" value="cNMP-bd_dom"/>
</dbReference>
<dbReference type="PROSITE" id="PS50042">
    <property type="entry name" value="CNMP_BINDING_3"/>
    <property type="match status" value="1"/>
</dbReference>
<dbReference type="SUPFAM" id="SSF51206">
    <property type="entry name" value="cAMP-binding domain-like"/>
    <property type="match status" value="1"/>
</dbReference>
<reference evidence="2 3" key="1">
    <citation type="submission" date="2013-08" db="EMBL/GenBank/DDBJ databases">
        <title>Genome sequencing of Cellulomonas carbonis T26.</title>
        <authorList>
            <person name="Chen F."/>
            <person name="Li Y."/>
            <person name="Wang G."/>
        </authorList>
    </citation>
    <scope>NUCLEOTIDE SEQUENCE [LARGE SCALE GENOMIC DNA]</scope>
    <source>
        <strain evidence="2 3">T26</strain>
    </source>
</reference>